<evidence type="ECO:0000256" key="1">
    <source>
        <dbReference type="ARBA" id="ARBA00011028"/>
    </source>
</evidence>
<dbReference type="Pfam" id="PF01297">
    <property type="entry name" value="ZnuA"/>
    <property type="match status" value="1"/>
</dbReference>
<dbReference type="CDD" id="cd01017">
    <property type="entry name" value="AdcA"/>
    <property type="match status" value="1"/>
</dbReference>
<comment type="caution">
    <text evidence="5">The sequence shown here is derived from an EMBL/GenBank/DDBJ whole genome shotgun (WGS) entry which is preliminary data.</text>
</comment>
<proteinExistence type="inferred from homology"/>
<name>A0A367FYM4_9FIRM</name>
<dbReference type="GO" id="GO:0030001">
    <property type="term" value="P:metal ion transport"/>
    <property type="evidence" value="ECO:0007669"/>
    <property type="project" value="InterPro"/>
</dbReference>
<dbReference type="EMBL" id="PSQG01000018">
    <property type="protein sequence ID" value="RCH42834.1"/>
    <property type="molecule type" value="Genomic_DNA"/>
</dbReference>
<dbReference type="Proteomes" id="UP000253208">
    <property type="component" value="Unassembled WGS sequence"/>
</dbReference>
<dbReference type="PANTHER" id="PTHR42953">
    <property type="entry name" value="HIGH-AFFINITY ZINC UPTAKE SYSTEM PROTEIN ZNUA-RELATED"/>
    <property type="match status" value="1"/>
</dbReference>
<dbReference type="Gene3D" id="3.40.50.1980">
    <property type="entry name" value="Nitrogenase molybdenum iron protein domain"/>
    <property type="match status" value="2"/>
</dbReference>
<evidence type="ECO:0000256" key="3">
    <source>
        <dbReference type="ARBA" id="ARBA00022729"/>
    </source>
</evidence>
<dbReference type="InterPro" id="IPR006128">
    <property type="entry name" value="Lipoprotein_PsaA-like"/>
</dbReference>
<protein>
    <submittedName>
        <fullName evidence="5">ABC transporter substrate-binding protein</fullName>
    </submittedName>
</protein>
<dbReference type="InterPro" id="IPR006127">
    <property type="entry name" value="ZnuA-like"/>
</dbReference>
<dbReference type="GO" id="GO:0007155">
    <property type="term" value="P:cell adhesion"/>
    <property type="evidence" value="ECO:0007669"/>
    <property type="project" value="InterPro"/>
</dbReference>
<reference evidence="5 6" key="1">
    <citation type="submission" date="2018-02" db="EMBL/GenBank/DDBJ databases">
        <title>Complete genome sequencing of Faecalibacterium prausnitzii strains isolated from the human gut.</title>
        <authorList>
            <person name="Fitzgerald B.C."/>
            <person name="Shkoporov A.N."/>
            <person name="Ross P.R."/>
            <person name="Hill C."/>
        </authorList>
    </citation>
    <scope>NUCLEOTIDE SEQUENCE [LARGE SCALE GENOMIC DNA]</scope>
    <source>
        <strain evidence="5 6">APC942/31-1</strain>
    </source>
</reference>
<accession>A0A367FYM4</accession>
<dbReference type="PRINTS" id="PR00690">
    <property type="entry name" value="ADHESNFAMILY"/>
</dbReference>
<organism evidence="5 6">
    <name type="scientific">Blautia obeum</name>
    <dbReference type="NCBI Taxonomy" id="40520"/>
    <lineage>
        <taxon>Bacteria</taxon>
        <taxon>Bacillati</taxon>
        <taxon>Bacillota</taxon>
        <taxon>Clostridia</taxon>
        <taxon>Lachnospirales</taxon>
        <taxon>Lachnospiraceae</taxon>
        <taxon>Blautia</taxon>
    </lineage>
</organism>
<evidence type="ECO:0000256" key="4">
    <source>
        <dbReference type="RuleBase" id="RU003512"/>
    </source>
</evidence>
<dbReference type="AlphaFoldDB" id="A0A367FYM4"/>
<evidence type="ECO:0000313" key="5">
    <source>
        <dbReference type="EMBL" id="RCH42834.1"/>
    </source>
</evidence>
<dbReference type="InterPro" id="IPR050492">
    <property type="entry name" value="Bact_metal-bind_prot9"/>
</dbReference>
<evidence type="ECO:0000313" key="6">
    <source>
        <dbReference type="Proteomes" id="UP000253208"/>
    </source>
</evidence>
<sequence>MNVNRGKMTAAAVLAVTLLVVGGVTGYGLHRAGTVGQPFVEDGRLKVMASFYPMYDFARKVGGDRIQVKDMVPAGTEPHDWEPAATDIRNLEDADVFVYNGADLEHWAEDVLDTLENQDLVVSEASDGVELLDGGHDHAHGDEGKDPHVWLDPMRAKQEMKNIRDALVKADPGNGDYYEANYEKYAGEFDELDQEFRDGLKGTKSRDIIVAHEAFGYLCNAYDLKQLAIEGLTPDSEPDPAKMQEVIEYAKKYDIHTIFFEELASPKVAKTVAKEVDAVTAVLNPIEGLSEEDIEAGEDYFSVMRKNLEALRKALN</sequence>
<dbReference type="InterPro" id="IPR006129">
    <property type="entry name" value="AdhesinB"/>
</dbReference>
<dbReference type="PRINTS" id="PR00691">
    <property type="entry name" value="ADHESINB"/>
</dbReference>
<keyword evidence="2 4" id="KW-0813">Transport</keyword>
<dbReference type="GO" id="GO:0046872">
    <property type="term" value="F:metal ion binding"/>
    <property type="evidence" value="ECO:0007669"/>
    <property type="project" value="InterPro"/>
</dbReference>
<evidence type="ECO:0000256" key="2">
    <source>
        <dbReference type="ARBA" id="ARBA00022448"/>
    </source>
</evidence>
<dbReference type="PANTHER" id="PTHR42953:SF3">
    <property type="entry name" value="HIGH-AFFINITY ZINC UPTAKE SYSTEM PROTEIN ZNUA"/>
    <property type="match status" value="1"/>
</dbReference>
<gene>
    <name evidence="5" type="ORF">C4886_12630</name>
</gene>
<dbReference type="SUPFAM" id="SSF53807">
    <property type="entry name" value="Helical backbone' metal receptor"/>
    <property type="match status" value="1"/>
</dbReference>
<comment type="similarity">
    <text evidence="1 4">Belongs to the bacterial solute-binding protein 9 family.</text>
</comment>
<keyword evidence="3" id="KW-0732">Signal</keyword>